<evidence type="ECO:0000256" key="1">
    <source>
        <dbReference type="ARBA" id="ARBA00022729"/>
    </source>
</evidence>
<dbReference type="EMBL" id="PGFD01000001">
    <property type="protein sequence ID" value="PJJ67684.1"/>
    <property type="molecule type" value="Genomic_DNA"/>
</dbReference>
<accession>A0A2M9CA79</accession>
<feature type="domain" description="Secretion system C-terminal sorting" evidence="2">
    <location>
        <begin position="213"/>
        <end position="274"/>
    </location>
</feature>
<evidence type="ECO:0000259" key="2">
    <source>
        <dbReference type="Pfam" id="PF18962"/>
    </source>
</evidence>
<dbReference type="Pfam" id="PF18962">
    <property type="entry name" value="Por_Secre_tail"/>
    <property type="match status" value="1"/>
</dbReference>
<keyword evidence="1" id="KW-0732">Signal</keyword>
<dbReference type="AlphaFoldDB" id="A0A2M9CA79"/>
<protein>
    <submittedName>
        <fullName evidence="3">Putative secreted protein (Por secretion system target)</fullName>
    </submittedName>
</protein>
<name>A0A2M9CA79_9FLAO</name>
<keyword evidence="4" id="KW-1185">Reference proteome</keyword>
<comment type="caution">
    <text evidence="3">The sequence shown here is derived from an EMBL/GenBank/DDBJ whole genome shotgun (WGS) entry which is preliminary data.</text>
</comment>
<gene>
    <name evidence="3" type="ORF">CLV73_1702</name>
</gene>
<dbReference type="InterPro" id="IPR026444">
    <property type="entry name" value="Secre_tail"/>
</dbReference>
<dbReference type="NCBIfam" id="TIGR04183">
    <property type="entry name" value="Por_Secre_tail"/>
    <property type="match status" value="1"/>
</dbReference>
<proteinExistence type="predicted"/>
<organism evidence="3 4">
    <name type="scientific">Chryseobacterium geocarposphaerae</name>
    <dbReference type="NCBI Taxonomy" id="1416776"/>
    <lineage>
        <taxon>Bacteria</taxon>
        <taxon>Pseudomonadati</taxon>
        <taxon>Bacteroidota</taxon>
        <taxon>Flavobacteriia</taxon>
        <taxon>Flavobacteriales</taxon>
        <taxon>Weeksellaceae</taxon>
        <taxon>Chryseobacterium group</taxon>
        <taxon>Chryseobacterium</taxon>
    </lineage>
</organism>
<evidence type="ECO:0000313" key="3">
    <source>
        <dbReference type="EMBL" id="PJJ67684.1"/>
    </source>
</evidence>
<evidence type="ECO:0000313" key="4">
    <source>
        <dbReference type="Proteomes" id="UP000228740"/>
    </source>
</evidence>
<reference evidence="3 4" key="1">
    <citation type="submission" date="2017-11" db="EMBL/GenBank/DDBJ databases">
        <title>Genomic Encyclopedia of Archaeal and Bacterial Type Strains, Phase II (KMG-II): From Individual Species to Whole Genera.</title>
        <authorList>
            <person name="Goeker M."/>
        </authorList>
    </citation>
    <scope>NUCLEOTIDE SEQUENCE [LARGE SCALE GENOMIC DNA]</scope>
    <source>
        <strain evidence="3 4">DSM 27617</strain>
    </source>
</reference>
<dbReference type="Proteomes" id="UP000228740">
    <property type="component" value="Unassembled WGS sequence"/>
</dbReference>
<sequence>MHKFALLFLFRMIKNLLHGTYLPIIGTFCGVLFINAQCNPVTEFSENFDAYSCCTMGVVPTCWNSIRLNNASQIISSTQPASGTSQIYQFGYGTGTVSIVVMPPVSNINAGTHQFRVKMKANSAGYLEFGYVTDAADANTFVALQPININNTSYNDAAAERIFTVPTTVPPGARMAIRNPGTSFAGHYWDDAVWEQIQNLSTGESTIQTGITVYPNPFNDVLNISETKDLKTVTITDAAGRLIRTVEKPSEAIALSELEKGVYFVILHFKNGTSKSFKSIKN</sequence>